<evidence type="ECO:0000313" key="4">
    <source>
        <dbReference type="Proteomes" id="UP000606580"/>
    </source>
</evidence>
<dbReference type="InterPro" id="IPR010401">
    <property type="entry name" value="AGL/Gdb1"/>
</dbReference>
<dbReference type="Pfam" id="PF06202">
    <property type="entry name" value="GDE_C"/>
    <property type="match status" value="1"/>
</dbReference>
<dbReference type="InterPro" id="IPR032790">
    <property type="entry name" value="GDE_C"/>
</dbReference>
<protein>
    <submittedName>
        <fullName evidence="3">Glycogen debranching protein</fullName>
    </submittedName>
</protein>
<dbReference type="Gene3D" id="1.50.10.10">
    <property type="match status" value="1"/>
</dbReference>
<dbReference type="PANTHER" id="PTHR10569:SF2">
    <property type="entry name" value="GLYCOGEN DEBRANCHING ENZYME"/>
    <property type="match status" value="1"/>
</dbReference>
<evidence type="ECO:0000259" key="2">
    <source>
        <dbReference type="Pfam" id="PF12439"/>
    </source>
</evidence>
<feature type="domain" description="Glycogen debranching enzyme bacterial and archaeal type N-terminal" evidence="2">
    <location>
        <begin position="15"/>
        <end position="221"/>
    </location>
</feature>
<sequence length="654" mass="74624">MFHLYGMNYDTGIKREWLVANGLGGYASSTVIATNARKYHGLLVAALTPPVGRTVLFSSIDETLCIGNKVFEFSVHKYPGTVHPEGFKHLKFFEMDMFPCFVYEAGGITIKKTVFMEHEKNAVFVEYNILNPGKICGKIMLRPLITHRDFHSTMRQQQFSFDCDAINDVCSVTDDGERILSLAGDTARFVKSENWYYNMEYDDERRRGLDYQEDVYSPGYFIDCFKDNKSLCIAAACQSHGYDKTALCDVVLDWKHIKNAELDRRQKLVERAGCTNSFVKALVLAADSFIVSRDKHKSIIAGYHWFSDWGRDAMISLPGLTLATHRFDDAQNILLLFAAYTREGLIPNNFTERGGSKYNSADAPLWFIHACYKYLEYTTNAAFVKKHLWHTIQSIISYYRSGTDHVYADTDGLIVSGAQMTWMDAKFDDWIVTPRAGKACEINALWYNALKIAEHMADLFNEDHTVYQELSLLVKKSYEKFWNQSRQCLFDVLEESADDSVRPNQIFAVALPFRVVSKKHAEKIIETVERLLLTPFGLRSLSSENPCYKKNYCGDARSRDAAYHQGTVWPWLLGAFITAYLNVQEHNEQNLKYVRKLLLPLAQHLSTAGLGSISEVFDADQPHTPGGCISQAWNVAEMLRCINEYPWLFDQDGL</sequence>
<dbReference type="AlphaFoldDB" id="A0A848D8R0"/>
<dbReference type="NCBIfam" id="TIGR01561">
    <property type="entry name" value="gde_arch"/>
    <property type="match status" value="1"/>
</dbReference>
<feature type="domain" description="Glycogen debranching enzyme C-terminal" evidence="1">
    <location>
        <begin position="285"/>
        <end position="640"/>
    </location>
</feature>
<accession>A0A848D8R0</accession>
<organism evidence="3 4">
    <name type="scientific">Candidatus Ethanoperedens thermophilum</name>
    <dbReference type="NCBI Taxonomy" id="2766897"/>
    <lineage>
        <taxon>Archaea</taxon>
        <taxon>Methanobacteriati</taxon>
        <taxon>Methanobacteriota</taxon>
        <taxon>Stenosarchaea group</taxon>
        <taxon>Methanomicrobia</taxon>
        <taxon>Methanosarcinales</taxon>
        <taxon>Methanosarcinales incertae sedis</taxon>
        <taxon>GOM Arc I cluster</taxon>
        <taxon>Candidatus Ethanoperedens</taxon>
    </lineage>
</organism>
<dbReference type="Pfam" id="PF12439">
    <property type="entry name" value="GDE_N"/>
    <property type="match status" value="1"/>
</dbReference>
<dbReference type="PANTHER" id="PTHR10569">
    <property type="entry name" value="GLYCOGEN DEBRANCHING ENZYME"/>
    <property type="match status" value="1"/>
</dbReference>
<gene>
    <name evidence="3" type="ORF">GIS02_01900</name>
</gene>
<name>A0A848D8R0_9EURY</name>
<dbReference type="FunFam" id="1.50.10.10:FF:000073">
    <property type="entry name" value="Glycogen debranching enzyme, hypothetical (TreX-like)"/>
    <property type="match status" value="1"/>
</dbReference>
<comment type="caution">
    <text evidence="3">The sequence shown here is derived from an EMBL/GenBank/DDBJ whole genome shotgun (WGS) entry which is preliminary data.</text>
</comment>
<dbReference type="InterPro" id="IPR012341">
    <property type="entry name" value="6hp_glycosidase-like_sf"/>
</dbReference>
<dbReference type="InterPro" id="IPR024742">
    <property type="entry name" value="Glycogen_debranch_N"/>
</dbReference>
<dbReference type="EMBL" id="WNEG01000034">
    <property type="protein sequence ID" value="NMG82943.1"/>
    <property type="molecule type" value="Genomic_DNA"/>
</dbReference>
<dbReference type="GO" id="GO:0005980">
    <property type="term" value="P:glycogen catabolic process"/>
    <property type="evidence" value="ECO:0007669"/>
    <property type="project" value="InterPro"/>
</dbReference>
<dbReference type="Proteomes" id="UP000606580">
    <property type="component" value="Unassembled WGS sequence"/>
</dbReference>
<dbReference type="InterPro" id="IPR008928">
    <property type="entry name" value="6-hairpin_glycosidase_sf"/>
</dbReference>
<proteinExistence type="predicted"/>
<dbReference type="GO" id="GO:0004134">
    <property type="term" value="F:4-alpha-glucanotransferase activity"/>
    <property type="evidence" value="ECO:0007669"/>
    <property type="project" value="InterPro"/>
</dbReference>
<dbReference type="GO" id="GO:0004135">
    <property type="term" value="F:amylo-alpha-1,6-glucosidase activity"/>
    <property type="evidence" value="ECO:0007669"/>
    <property type="project" value="InterPro"/>
</dbReference>
<evidence type="ECO:0000313" key="3">
    <source>
        <dbReference type="EMBL" id="NMG82943.1"/>
    </source>
</evidence>
<evidence type="ECO:0000259" key="1">
    <source>
        <dbReference type="Pfam" id="PF06202"/>
    </source>
</evidence>
<reference evidence="3" key="1">
    <citation type="journal article" date="2020" name="MBio">
        <title>'Candidatus Ethanoperedens,' a Thermophilic Genus of Archaea Mediating the Anaerobic Oxidation of Ethane.</title>
        <authorList>
            <person name="Hahn C.J."/>
            <person name="Laso-Perez R."/>
            <person name="Vulcano F."/>
            <person name="Vaziourakis K.M."/>
            <person name="Stokke R."/>
            <person name="Steen I.H."/>
            <person name="Teske A."/>
            <person name="Boetius A."/>
            <person name="Liebeke M."/>
            <person name="Amann R."/>
            <person name="Knittel K."/>
            <person name="Wegener G."/>
        </authorList>
    </citation>
    <scope>NUCLEOTIDE SEQUENCE</scope>
    <source>
        <strain evidence="3">GoM-Arc1-LC-WB58</strain>
    </source>
</reference>
<dbReference type="InterPro" id="IPR006451">
    <property type="entry name" value="Glycogen_debranch_arc"/>
</dbReference>
<dbReference type="SUPFAM" id="SSF48208">
    <property type="entry name" value="Six-hairpin glycosidases"/>
    <property type="match status" value="1"/>
</dbReference>